<evidence type="ECO:0000256" key="2">
    <source>
        <dbReference type="ARBA" id="ARBA00023172"/>
    </source>
</evidence>
<sequence length="377" mass="43439">MKEHVGYTHDDFIYRYSLVLSRLCKNKLRRLLLKKRISKLKKNRKYHGHIQYGLRDFSKPNFGLWSRDLGKALINASLEEQGGTHSNTHKSRIPALRCFATFLNEQTTIKRIEKIEKRVVEHFGNYLKERYEHGEISSRTARDYLSHVNRALAQARGDEVLVVNATKELGFMPKTGIALSDQSVSESLHLKIVEKVSEEVRLVVQLQRAFGLRFREASLLDAKSVLRAFESGNVPTIRRGTKGGQARELRVETLAQYRVLLAAAEYQIIHDSSSLVPEGKSFKAFQTRAWREFNETDSSYRSHGERKFFACQYYRDYVGVSCPVQSNIKHGDEHIEFIADQKGICFEHAKRLDREARKMLSEILGHHRIGITNAYLG</sequence>
<dbReference type="Gene3D" id="1.10.443.10">
    <property type="entry name" value="Intergrase catalytic core"/>
    <property type="match status" value="1"/>
</dbReference>
<keyword evidence="1" id="KW-0238">DNA-binding</keyword>
<dbReference type="Proteomes" id="UP000279760">
    <property type="component" value="Chromosome 1"/>
</dbReference>
<dbReference type="SUPFAM" id="SSF56349">
    <property type="entry name" value="DNA breaking-rejoining enzymes"/>
    <property type="match status" value="1"/>
</dbReference>
<dbReference type="InterPro" id="IPR024456">
    <property type="entry name" value="Integrase_catalytic_putative"/>
</dbReference>
<proteinExistence type="predicted"/>
<dbReference type="Gene3D" id="1.10.150.130">
    <property type="match status" value="1"/>
</dbReference>
<organism evidence="5 6">
    <name type="scientific">Vibrio mediterranei</name>
    <dbReference type="NCBI Taxonomy" id="689"/>
    <lineage>
        <taxon>Bacteria</taxon>
        <taxon>Pseudomonadati</taxon>
        <taxon>Pseudomonadota</taxon>
        <taxon>Gammaproteobacteria</taxon>
        <taxon>Vibrionales</taxon>
        <taxon>Vibrionaceae</taxon>
        <taxon>Vibrio</taxon>
    </lineage>
</organism>
<dbReference type="Pfam" id="PF12835">
    <property type="entry name" value="Integrase_1"/>
    <property type="match status" value="1"/>
</dbReference>
<evidence type="ECO:0000256" key="1">
    <source>
        <dbReference type="ARBA" id="ARBA00023125"/>
    </source>
</evidence>
<dbReference type="InterPro" id="IPR013762">
    <property type="entry name" value="Integrase-like_cat_sf"/>
</dbReference>
<reference evidence="5 6" key="1">
    <citation type="submission" date="2018-11" db="EMBL/GenBank/DDBJ databases">
        <title>Complete Genome Sequence of Vbrio mediterranei 117-T6: a Potential Pathogen Bacteria Isolated from the Conchocelis of Pyropia.</title>
        <authorList>
            <person name="Liu Q."/>
        </authorList>
    </citation>
    <scope>NUCLEOTIDE SEQUENCE [LARGE SCALE GENOMIC DNA]</scope>
    <source>
        <strain evidence="5 6">117-T6</strain>
    </source>
</reference>
<dbReference type="EMBL" id="CP033577">
    <property type="protein sequence ID" value="AYV23104.1"/>
    <property type="molecule type" value="Genomic_DNA"/>
</dbReference>
<dbReference type="InterPro" id="IPR011010">
    <property type="entry name" value="DNA_brk_join_enz"/>
</dbReference>
<feature type="domain" description="Integrase catalytic" evidence="3">
    <location>
        <begin position="190"/>
        <end position="269"/>
    </location>
</feature>
<dbReference type="GO" id="GO:0015074">
    <property type="term" value="P:DNA integration"/>
    <property type="evidence" value="ECO:0007669"/>
    <property type="project" value="InterPro"/>
</dbReference>
<name>A0A3G4VEF5_9VIBR</name>
<feature type="domain" description="Phage integrase SAM-like" evidence="4">
    <location>
        <begin position="77"/>
        <end position="165"/>
    </location>
</feature>
<dbReference type="GO" id="GO:0006310">
    <property type="term" value="P:DNA recombination"/>
    <property type="evidence" value="ECO:0007669"/>
    <property type="project" value="UniProtKB-KW"/>
</dbReference>
<accession>A0A3G4VEF5</accession>
<evidence type="ECO:0000313" key="6">
    <source>
        <dbReference type="Proteomes" id="UP000279760"/>
    </source>
</evidence>
<evidence type="ECO:0008006" key="7">
    <source>
        <dbReference type="Google" id="ProtNLM"/>
    </source>
</evidence>
<keyword evidence="2" id="KW-0233">DNA recombination</keyword>
<evidence type="ECO:0000259" key="4">
    <source>
        <dbReference type="Pfam" id="PF13102"/>
    </source>
</evidence>
<dbReference type="InterPro" id="IPR025269">
    <property type="entry name" value="SAM-like_dom"/>
</dbReference>
<dbReference type="AlphaFoldDB" id="A0A3G4VEF5"/>
<dbReference type="InterPro" id="IPR010998">
    <property type="entry name" value="Integrase_recombinase_N"/>
</dbReference>
<dbReference type="Pfam" id="PF13102">
    <property type="entry name" value="Phage_int_SAM_5"/>
    <property type="match status" value="1"/>
</dbReference>
<gene>
    <name evidence="5" type="ORF">ECB94_15145</name>
</gene>
<protein>
    <recommendedName>
        <fullName evidence="7">Core-binding (CB) domain-containing protein</fullName>
    </recommendedName>
</protein>
<evidence type="ECO:0000313" key="5">
    <source>
        <dbReference type="EMBL" id="AYV23104.1"/>
    </source>
</evidence>
<evidence type="ECO:0000259" key="3">
    <source>
        <dbReference type="Pfam" id="PF12835"/>
    </source>
</evidence>
<dbReference type="GO" id="GO:0003677">
    <property type="term" value="F:DNA binding"/>
    <property type="evidence" value="ECO:0007669"/>
    <property type="project" value="UniProtKB-KW"/>
</dbReference>